<organism evidence="2 3">
    <name type="scientific">Stylosanthes scabra</name>
    <dbReference type="NCBI Taxonomy" id="79078"/>
    <lineage>
        <taxon>Eukaryota</taxon>
        <taxon>Viridiplantae</taxon>
        <taxon>Streptophyta</taxon>
        <taxon>Embryophyta</taxon>
        <taxon>Tracheophyta</taxon>
        <taxon>Spermatophyta</taxon>
        <taxon>Magnoliopsida</taxon>
        <taxon>eudicotyledons</taxon>
        <taxon>Gunneridae</taxon>
        <taxon>Pentapetalae</taxon>
        <taxon>rosids</taxon>
        <taxon>fabids</taxon>
        <taxon>Fabales</taxon>
        <taxon>Fabaceae</taxon>
        <taxon>Papilionoideae</taxon>
        <taxon>50 kb inversion clade</taxon>
        <taxon>dalbergioids sensu lato</taxon>
        <taxon>Dalbergieae</taxon>
        <taxon>Pterocarpus clade</taxon>
        <taxon>Stylosanthes</taxon>
    </lineage>
</organism>
<feature type="region of interest" description="Disordered" evidence="1">
    <location>
        <begin position="117"/>
        <end position="172"/>
    </location>
</feature>
<comment type="caution">
    <text evidence="2">The sequence shown here is derived from an EMBL/GenBank/DDBJ whole genome shotgun (WGS) entry which is preliminary data.</text>
</comment>
<reference evidence="2 3" key="1">
    <citation type="journal article" date="2023" name="Plants (Basel)">
        <title>Bridging the Gap: Combining Genomics and Transcriptomics Approaches to Understand Stylosanthes scabra, an Orphan Legume from the Brazilian Caatinga.</title>
        <authorList>
            <person name="Ferreira-Neto J.R.C."/>
            <person name="da Silva M.D."/>
            <person name="Binneck E."/>
            <person name="de Melo N.F."/>
            <person name="da Silva R.H."/>
            <person name="de Melo A.L.T.M."/>
            <person name="Pandolfi V."/>
            <person name="Bustamante F.O."/>
            <person name="Brasileiro-Vidal A.C."/>
            <person name="Benko-Iseppon A.M."/>
        </authorList>
    </citation>
    <scope>NUCLEOTIDE SEQUENCE [LARGE SCALE GENOMIC DNA]</scope>
    <source>
        <tissue evidence="2">Leaves</tissue>
    </source>
</reference>
<proteinExistence type="predicted"/>
<evidence type="ECO:0000313" key="2">
    <source>
        <dbReference type="EMBL" id="MED6195666.1"/>
    </source>
</evidence>
<keyword evidence="3" id="KW-1185">Reference proteome</keyword>
<dbReference type="EMBL" id="JASCZI010211664">
    <property type="protein sequence ID" value="MED6195666.1"/>
    <property type="molecule type" value="Genomic_DNA"/>
</dbReference>
<evidence type="ECO:0000256" key="1">
    <source>
        <dbReference type="SAM" id="MobiDB-lite"/>
    </source>
</evidence>
<gene>
    <name evidence="2" type="ORF">PIB30_040164</name>
</gene>
<dbReference type="Proteomes" id="UP001341840">
    <property type="component" value="Unassembled WGS sequence"/>
</dbReference>
<accession>A0ABU6XCZ1</accession>
<sequence length="192" mass="21581">MRGRECLIAAGLWWIWRRRCNVIFSLDLIWTPLRVALLARHSASEFVGFNLSDIWEDEEPSNIDDMGTRGVGGGGSKIAGEGEEDVRPYLISHGGNIEMVYVEDGVSKASRSVSLIQAQPPPRRWESSASLKKNPETPSRKFSNYTILINPRRRRRGGGDTGGSSSEAEKKGVRVTTASWRWFMWKTTSLRL</sequence>
<protein>
    <submittedName>
        <fullName evidence="2">Uncharacterized protein</fullName>
    </submittedName>
</protein>
<evidence type="ECO:0000313" key="3">
    <source>
        <dbReference type="Proteomes" id="UP001341840"/>
    </source>
</evidence>
<name>A0ABU6XCZ1_9FABA</name>